<reference evidence="6 7" key="1">
    <citation type="journal article" date="2024" name="Chem. Sci.">
        <title>Discovery of megapolipeptins by genome mining of a Burkholderiales bacteria collection.</title>
        <authorList>
            <person name="Paulo B.S."/>
            <person name="Recchia M.J.J."/>
            <person name="Lee S."/>
            <person name="Fergusson C.H."/>
            <person name="Romanowski S.B."/>
            <person name="Hernandez A."/>
            <person name="Krull N."/>
            <person name="Liu D.Y."/>
            <person name="Cavanagh H."/>
            <person name="Bos A."/>
            <person name="Gray C.A."/>
            <person name="Murphy B.T."/>
            <person name="Linington R.G."/>
            <person name="Eustaquio A.S."/>
        </authorList>
    </citation>
    <scope>NUCLEOTIDE SEQUENCE [LARGE SCALE GENOMIC DNA]</scope>
    <source>
        <strain evidence="6 7">RL17-379-BIB-C</strain>
    </source>
</reference>
<dbReference type="SMART" id="SM00327">
    <property type="entry name" value="VWA"/>
    <property type="match status" value="1"/>
</dbReference>
<evidence type="ECO:0000256" key="4">
    <source>
        <dbReference type="SAM" id="MobiDB-lite"/>
    </source>
</evidence>
<dbReference type="Gene3D" id="3.40.50.410">
    <property type="entry name" value="von Willebrand factor, type A domain"/>
    <property type="match status" value="1"/>
</dbReference>
<dbReference type="Pfam" id="PF13519">
    <property type="entry name" value="VWA_2"/>
    <property type="match status" value="1"/>
</dbReference>
<evidence type="ECO:0000313" key="6">
    <source>
        <dbReference type="EMBL" id="MFM0448262.1"/>
    </source>
</evidence>
<dbReference type="Proteomes" id="UP001629288">
    <property type="component" value="Unassembled WGS sequence"/>
</dbReference>
<feature type="domain" description="VWFA" evidence="5">
    <location>
        <begin position="446"/>
        <end position="633"/>
    </location>
</feature>
<proteinExistence type="inferred from homology"/>
<organism evidence="6 7">
    <name type="scientific">Paraburkholderia strydomiana</name>
    <dbReference type="NCBI Taxonomy" id="1245417"/>
    <lineage>
        <taxon>Bacteria</taxon>
        <taxon>Pseudomonadati</taxon>
        <taxon>Pseudomonadota</taxon>
        <taxon>Betaproteobacteria</taxon>
        <taxon>Burkholderiales</taxon>
        <taxon>Burkholderiaceae</taxon>
        <taxon>Paraburkholderia</taxon>
    </lineage>
</organism>
<dbReference type="InterPro" id="IPR008922">
    <property type="entry name" value="Di-copper_centre_dom_sf"/>
</dbReference>
<sequence>MALGDGIRRNIASVDPSERAMLRDALLELNRRLYPGSRSDPVPGGVTQWFKQDEIHQATHVHGGPEFIPWHREIVNRLEDLLRQVNPQLSLHYWDWTQDPTAIPNANLGGGNTGLLNLFTADFMGYGGSTPQPIGPPWQSTSAPWRADGFYVPGANPNRDSPNGTPADPPDSVERSLLGSPLSATDEANILAALDFADMRVLMESAHNAMHGYVRMGGAHISFRDPFVFLLHSGQDRLFARWQTDPVHPDRLDPATVYGRESNLDVQVVNVVQNVNHNVEPWSSGASVDEFGTAHRTRPWFAPESEGVPHNYKDLSVVSPPCYDTNYTNVVLDEVENPGSVINFNDVPEGETTIRSATFRVYACGDVHFTTSAPPAAPYSLLLPPGSITVQHTLAPFNEGRIWFAFTGTTAGTMAPGGTVTIHCVETGQDFILSFTGNTIHRKTVAAVLVLDQSGSMAWDAGTGPGIKRIDVLHEAASRFCDLVQASNGVGLVRFDQSAYPILPVQRFGASAFDPNRTATLTAVNATAPNGATSIGNGVELARTTLNNASGYDSKAMVVFTDGLENTPKLIADVMGMIDAQTFAIGLGTTQQVSTAALKALTDNTGGYLHVSGHLTPGSDDYFLVSKYFLEILASISNTSVVLDPSGVITPGVKVSIPFIISDTDIEATVILMTDIPALRFLVLTPTGEVIAPPNVATFGASYTVGTNMSWYHFAFPVPVASGKAHAGTWHAVLEVDPALYERYAAIRAKQGTWINGVRYSFNVHAYTNLRLTASLSQNSLQPGATLTVHGRLTEYGQPVVNRASMVAEVRRPDATIAQVPLVETTLGNFEANMQAVQSGVYRFRVIANGVTWHGSRFTREQLLTGIAYPGGDLPPPITTQFPGKTSDALCHLLECLIGKGTLKGFFEANHIDPKTVQDCIASYCSQLHAPPTDQELREREGIALPIGQNINVPSDPQLRDVLTKLASLLRASGM</sequence>
<dbReference type="PROSITE" id="PS00497">
    <property type="entry name" value="TYROSINASE_1"/>
    <property type="match status" value="1"/>
</dbReference>
<dbReference type="EMBL" id="JAQQDH010000018">
    <property type="protein sequence ID" value="MFM0448262.1"/>
    <property type="molecule type" value="Genomic_DNA"/>
</dbReference>
<dbReference type="InterPro" id="IPR036465">
    <property type="entry name" value="vWFA_dom_sf"/>
</dbReference>
<dbReference type="Gene3D" id="1.10.1280.10">
    <property type="entry name" value="Di-copper center containing domain from catechol oxidase"/>
    <property type="match status" value="1"/>
</dbReference>
<dbReference type="Pfam" id="PF00264">
    <property type="entry name" value="Tyrosinase"/>
    <property type="match status" value="1"/>
</dbReference>
<protein>
    <submittedName>
        <fullName evidence="6">Tyrosinase family protein</fullName>
    </submittedName>
</protein>
<dbReference type="InterPro" id="IPR002035">
    <property type="entry name" value="VWF_A"/>
</dbReference>
<dbReference type="RefSeq" id="WP_408131556.1">
    <property type="nucleotide sequence ID" value="NZ_JAQQDH010000018.1"/>
</dbReference>
<feature type="region of interest" description="Disordered" evidence="4">
    <location>
        <begin position="149"/>
        <end position="178"/>
    </location>
</feature>
<dbReference type="PRINTS" id="PR00092">
    <property type="entry name" value="TYROSINASE"/>
</dbReference>
<dbReference type="CDD" id="cd00198">
    <property type="entry name" value="vWFA"/>
    <property type="match status" value="1"/>
</dbReference>
<name>A0ABW9CBJ6_9BURK</name>
<accession>A0ABW9CBJ6</accession>
<evidence type="ECO:0000256" key="1">
    <source>
        <dbReference type="ARBA" id="ARBA00009928"/>
    </source>
</evidence>
<evidence type="ECO:0000259" key="5">
    <source>
        <dbReference type="PROSITE" id="PS50234"/>
    </source>
</evidence>
<keyword evidence="7" id="KW-1185">Reference proteome</keyword>
<dbReference type="PANTHER" id="PTHR11474">
    <property type="entry name" value="TYROSINASE FAMILY MEMBER"/>
    <property type="match status" value="1"/>
</dbReference>
<dbReference type="SUPFAM" id="SSF53300">
    <property type="entry name" value="vWA-like"/>
    <property type="match status" value="1"/>
</dbReference>
<comment type="caution">
    <text evidence="6">The sequence shown here is derived from an EMBL/GenBank/DDBJ whole genome shotgun (WGS) entry which is preliminary data.</text>
</comment>
<evidence type="ECO:0000256" key="3">
    <source>
        <dbReference type="ARBA" id="ARBA00023008"/>
    </source>
</evidence>
<comment type="similarity">
    <text evidence="1">Belongs to the tyrosinase family.</text>
</comment>
<dbReference type="InterPro" id="IPR002227">
    <property type="entry name" value="Tyrosinase_Cu-bd"/>
</dbReference>
<dbReference type="InterPro" id="IPR050316">
    <property type="entry name" value="Tyrosinase/Hemocyanin"/>
</dbReference>
<dbReference type="PANTHER" id="PTHR11474:SF126">
    <property type="entry name" value="TYROSINASE-LIKE PROTEIN TYR-1-RELATED"/>
    <property type="match status" value="1"/>
</dbReference>
<keyword evidence="2" id="KW-0479">Metal-binding</keyword>
<evidence type="ECO:0000256" key="2">
    <source>
        <dbReference type="ARBA" id="ARBA00022723"/>
    </source>
</evidence>
<keyword evidence="3" id="KW-0186">Copper</keyword>
<gene>
    <name evidence="6" type="ORF">PQR00_32205</name>
</gene>
<dbReference type="SUPFAM" id="SSF48056">
    <property type="entry name" value="Di-copper centre-containing domain"/>
    <property type="match status" value="1"/>
</dbReference>
<evidence type="ECO:0000313" key="7">
    <source>
        <dbReference type="Proteomes" id="UP001629288"/>
    </source>
</evidence>
<dbReference type="PROSITE" id="PS50234">
    <property type="entry name" value="VWFA"/>
    <property type="match status" value="1"/>
</dbReference>